<keyword evidence="2" id="KW-1185">Reference proteome</keyword>
<name>A0A6F8U1R6_9GAMM</name>
<dbReference type="EMBL" id="AP022843">
    <property type="protein sequence ID" value="BCB06779.1"/>
    <property type="molecule type" value="Genomic_DNA"/>
</dbReference>
<evidence type="ECO:0000313" key="1">
    <source>
        <dbReference type="EMBL" id="BCB06779.1"/>
    </source>
</evidence>
<sequence>MTNNLKEKILSFREQKKNGNVTSVKVRGAGVASVDAKNFMSSRKVTNVVGKINRTKIENLDFS</sequence>
<dbReference type="AlphaFoldDB" id="A0A6F8U1R6"/>
<dbReference type="Proteomes" id="UP000502259">
    <property type="component" value="Chromosome"/>
</dbReference>
<organism evidence="1 2">
    <name type="scientific">Halomonas hydrothermalis</name>
    <dbReference type="NCBI Taxonomy" id="115561"/>
    <lineage>
        <taxon>Bacteria</taxon>
        <taxon>Pseudomonadati</taxon>
        <taxon>Pseudomonadota</taxon>
        <taxon>Gammaproteobacteria</taxon>
        <taxon>Oceanospirillales</taxon>
        <taxon>Halomonadaceae</taxon>
        <taxon>Halomonas</taxon>
    </lineage>
</organism>
<accession>A0A6F8U1R6</accession>
<dbReference type="RefSeq" id="WP_172419987.1">
    <property type="nucleotide sequence ID" value="NZ_AP022843.1"/>
</dbReference>
<protein>
    <submittedName>
        <fullName evidence="1">Uncharacterized protein</fullName>
    </submittedName>
</protein>
<reference evidence="1 2" key="1">
    <citation type="submission" date="2020-03" db="EMBL/GenBank/DDBJ databases">
        <title>Complete Genome Sequence of Halomonas hydrothermalis Strain Slthf2, Halophilic Bacterium Isolated from Deep-Sea Hydrothermal-Vent Environments.</title>
        <authorList>
            <person name="Takeyama N."/>
            <person name="Huang M."/>
            <person name="Sato K."/>
            <person name="Galipon J."/>
            <person name="Arakawa K."/>
        </authorList>
    </citation>
    <scope>NUCLEOTIDE SEQUENCE [LARGE SCALE GENOMIC DNA]</scope>
    <source>
        <strain evidence="1 2">Slthf2</strain>
    </source>
</reference>
<proteinExistence type="predicted"/>
<gene>
    <name evidence="1" type="ORF">HHSLTHF2_06690</name>
</gene>
<evidence type="ECO:0000313" key="2">
    <source>
        <dbReference type="Proteomes" id="UP000502259"/>
    </source>
</evidence>